<evidence type="ECO:0000313" key="2">
    <source>
        <dbReference type="Proteomes" id="UP001196413"/>
    </source>
</evidence>
<dbReference type="AlphaFoldDB" id="A0AAD5MYF1"/>
<protein>
    <submittedName>
        <fullName evidence="1">Uncharacterized protein</fullName>
    </submittedName>
</protein>
<accession>A0AAD5MYF1</accession>
<gene>
    <name evidence="1" type="ORF">KIN20_016345</name>
</gene>
<keyword evidence="2" id="KW-1185">Reference proteome</keyword>
<dbReference type="PANTHER" id="PTHR21696:SF2">
    <property type="entry name" value="PROTEIN UNC-79 HOMOLOG"/>
    <property type="match status" value="1"/>
</dbReference>
<dbReference type="EMBL" id="JAHQIW010003284">
    <property type="protein sequence ID" value="KAJ1358041.1"/>
    <property type="molecule type" value="Genomic_DNA"/>
</dbReference>
<dbReference type="InterPro" id="IPR024855">
    <property type="entry name" value="UNC79"/>
</dbReference>
<reference evidence="1" key="1">
    <citation type="submission" date="2021-06" db="EMBL/GenBank/DDBJ databases">
        <title>Parelaphostrongylus tenuis whole genome reference sequence.</title>
        <authorList>
            <person name="Garwood T.J."/>
            <person name="Larsen P.A."/>
            <person name="Fountain-Jones N.M."/>
            <person name="Garbe J.R."/>
            <person name="Macchietto M.G."/>
            <person name="Kania S.A."/>
            <person name="Gerhold R.W."/>
            <person name="Richards J.E."/>
            <person name="Wolf T.M."/>
        </authorList>
    </citation>
    <scope>NUCLEOTIDE SEQUENCE</scope>
    <source>
        <strain evidence="1">MNPRO001-30</strain>
        <tissue evidence="1">Meninges</tissue>
    </source>
</reference>
<proteinExistence type="predicted"/>
<sequence length="253" mass="28510">MSRKTKNNHTDIKFPNFHKVIAKGTSESRVAAANLLLHYWPFPNPHIIHRKIIQYKVHAWQRITCQSTTCTEKGPSCENAEINNGEDRVIYASRVKSCFDPVICADIADTSPPVFLCRKCADNVVAERKAPMRHLTQPMQASSATCQNKECVVVLHSQCDTQHLIHRGSGCVWGQPVMWGTVEGIVKLMRETAQFEGTEGEGKRPKWLRQLEGGHSLGKEIDKMADERRMLSRFGVWMMAALCPPNQNADQVS</sequence>
<organism evidence="1 2">
    <name type="scientific">Parelaphostrongylus tenuis</name>
    <name type="common">Meningeal worm</name>
    <dbReference type="NCBI Taxonomy" id="148309"/>
    <lineage>
        <taxon>Eukaryota</taxon>
        <taxon>Metazoa</taxon>
        <taxon>Ecdysozoa</taxon>
        <taxon>Nematoda</taxon>
        <taxon>Chromadorea</taxon>
        <taxon>Rhabditida</taxon>
        <taxon>Rhabditina</taxon>
        <taxon>Rhabditomorpha</taxon>
        <taxon>Strongyloidea</taxon>
        <taxon>Metastrongylidae</taxon>
        <taxon>Parelaphostrongylus</taxon>
    </lineage>
</organism>
<comment type="caution">
    <text evidence="1">The sequence shown here is derived from an EMBL/GenBank/DDBJ whole genome shotgun (WGS) entry which is preliminary data.</text>
</comment>
<dbReference type="Proteomes" id="UP001196413">
    <property type="component" value="Unassembled WGS sequence"/>
</dbReference>
<dbReference type="PANTHER" id="PTHR21696">
    <property type="entry name" value="PROTEIN UNC-79 HOMOLOG"/>
    <property type="match status" value="1"/>
</dbReference>
<name>A0AAD5MYF1_PARTN</name>
<dbReference type="Pfam" id="PF14776">
    <property type="entry name" value="UNC-79"/>
    <property type="match status" value="2"/>
</dbReference>
<evidence type="ECO:0000313" key="1">
    <source>
        <dbReference type="EMBL" id="KAJ1358041.1"/>
    </source>
</evidence>